<dbReference type="PRINTS" id="PR00909">
    <property type="entry name" value="SPERMDNBNDNG"/>
</dbReference>
<dbReference type="PANTHER" id="PTHR30222:SF18">
    <property type="entry name" value="BIFUNCTIONAL POLYHYDROXYBUTYRATE SYNTHASE _ ABC TRANSPORTER PERIPLASMIC BINDING PROTEIN-RELATED"/>
    <property type="match status" value="1"/>
</dbReference>
<comment type="caution">
    <text evidence="6">The sequence shown here is derived from an EMBL/GenBank/DDBJ whole genome shotgun (WGS) entry which is preliminary data.</text>
</comment>
<dbReference type="PANTHER" id="PTHR30222">
    <property type="entry name" value="SPERMIDINE/PUTRESCINE-BINDING PERIPLASMIC PROTEIN"/>
    <property type="match status" value="1"/>
</dbReference>
<dbReference type="AlphaFoldDB" id="A0A6P2CCT7"/>
<evidence type="ECO:0000313" key="7">
    <source>
        <dbReference type="Proteomes" id="UP000460272"/>
    </source>
</evidence>
<reference evidence="6 7" key="1">
    <citation type="submission" date="2018-11" db="EMBL/GenBank/DDBJ databases">
        <title>Trebonia kvetii gen.nov., sp.nov., a novel acidophilic actinobacterium, and proposal of the new actinobacterial family Treboniaceae fam. nov.</title>
        <authorList>
            <person name="Rapoport D."/>
            <person name="Sagova-Mareckova M."/>
            <person name="Sedlacek I."/>
            <person name="Provaznik J."/>
            <person name="Kralova S."/>
            <person name="Pavlinic D."/>
            <person name="Benes V."/>
            <person name="Kopecky J."/>
        </authorList>
    </citation>
    <scope>NUCLEOTIDE SEQUENCE [LARGE SCALE GENOMIC DNA]</scope>
    <source>
        <strain evidence="6 7">15Tr583</strain>
    </source>
</reference>
<dbReference type="SUPFAM" id="SSF53850">
    <property type="entry name" value="Periplasmic binding protein-like II"/>
    <property type="match status" value="1"/>
</dbReference>
<keyword evidence="2" id="KW-0813">Transport</keyword>
<evidence type="ECO:0000256" key="4">
    <source>
        <dbReference type="ARBA" id="ARBA00022764"/>
    </source>
</evidence>
<keyword evidence="4" id="KW-0574">Periplasm</keyword>
<feature type="region of interest" description="Disordered" evidence="5">
    <location>
        <begin position="1"/>
        <end position="40"/>
    </location>
</feature>
<evidence type="ECO:0000313" key="6">
    <source>
        <dbReference type="EMBL" id="TVZ07383.1"/>
    </source>
</evidence>
<sequence>MSLTVAACSSSSSTPPASSTSNGASSSASGSPSQQAGTAGLTVPTANLPVLQSVGKGEGQLNLIAWEGYLDPSWVKPFQQQTGCQVNAKYAGSSDEMVSLMKNGGGGQYDMVSSSGDADLRILYAGDAHPVNMALIPAAKDFFPAFQAPSFNTINGVHYGVSLQWGPNVLMYNKKDFPTAPTSWSVLYNQAYKGKITVPDNPIQIADAALYLEKTKPSLGITDPYELTQPQFQAAVALLATQQPLVKKYWALASEEISDFQNGNVTLGAGWPYQVSTLRAAKFPIGDTVPAEGATGWADTWMLAAKAPHPNCAYKWMQYISTPQVQAKQAVTYGETPDNSKACAYMDKLQAGSCAQYHANAPASYLASISLWKTPLATCDNGQNNCVPYAGWVTAWNTQVK</sequence>
<evidence type="ECO:0000256" key="2">
    <source>
        <dbReference type="ARBA" id="ARBA00022448"/>
    </source>
</evidence>
<gene>
    <name evidence="6" type="ORF">EAS64_01985</name>
</gene>
<accession>A0A6P2CCT7</accession>
<evidence type="ECO:0000256" key="3">
    <source>
        <dbReference type="ARBA" id="ARBA00022729"/>
    </source>
</evidence>
<dbReference type="GO" id="GO:0015846">
    <property type="term" value="P:polyamine transport"/>
    <property type="evidence" value="ECO:0007669"/>
    <property type="project" value="InterPro"/>
</dbReference>
<dbReference type="OrthoDB" id="9813777at2"/>
<comment type="subcellular location">
    <subcellularLocation>
        <location evidence="1">Periplasm</location>
    </subcellularLocation>
</comment>
<dbReference type="Pfam" id="PF13416">
    <property type="entry name" value="SBP_bac_8"/>
    <property type="match status" value="1"/>
</dbReference>
<dbReference type="InterPro" id="IPR006059">
    <property type="entry name" value="SBP"/>
</dbReference>
<dbReference type="InterPro" id="IPR001188">
    <property type="entry name" value="Sperm_putr-bd"/>
</dbReference>
<evidence type="ECO:0000256" key="1">
    <source>
        <dbReference type="ARBA" id="ARBA00004418"/>
    </source>
</evidence>
<name>A0A6P2CCT7_9ACTN</name>
<dbReference type="EMBL" id="RPFW01000001">
    <property type="protein sequence ID" value="TVZ07383.1"/>
    <property type="molecule type" value="Genomic_DNA"/>
</dbReference>
<dbReference type="GO" id="GO:0042597">
    <property type="term" value="C:periplasmic space"/>
    <property type="evidence" value="ECO:0007669"/>
    <property type="project" value="UniProtKB-SubCell"/>
</dbReference>
<keyword evidence="7" id="KW-1185">Reference proteome</keyword>
<protein>
    <submittedName>
        <fullName evidence="6">Extracellular solute-binding protein</fullName>
    </submittedName>
</protein>
<dbReference type="Proteomes" id="UP000460272">
    <property type="component" value="Unassembled WGS sequence"/>
</dbReference>
<proteinExistence type="predicted"/>
<dbReference type="GO" id="GO:0019808">
    <property type="term" value="F:polyamine binding"/>
    <property type="evidence" value="ECO:0007669"/>
    <property type="project" value="InterPro"/>
</dbReference>
<feature type="compositionally biased region" description="Low complexity" evidence="5">
    <location>
        <begin position="1"/>
        <end position="39"/>
    </location>
</feature>
<dbReference type="CDD" id="cd13588">
    <property type="entry name" value="PBP2_polyamine_1"/>
    <property type="match status" value="1"/>
</dbReference>
<organism evidence="6 7">
    <name type="scientific">Trebonia kvetii</name>
    <dbReference type="NCBI Taxonomy" id="2480626"/>
    <lineage>
        <taxon>Bacteria</taxon>
        <taxon>Bacillati</taxon>
        <taxon>Actinomycetota</taxon>
        <taxon>Actinomycetes</taxon>
        <taxon>Streptosporangiales</taxon>
        <taxon>Treboniaceae</taxon>
        <taxon>Trebonia</taxon>
    </lineage>
</organism>
<keyword evidence="3" id="KW-0732">Signal</keyword>
<evidence type="ECO:0000256" key="5">
    <source>
        <dbReference type="SAM" id="MobiDB-lite"/>
    </source>
</evidence>
<dbReference type="Gene3D" id="3.40.190.10">
    <property type="entry name" value="Periplasmic binding protein-like II"/>
    <property type="match status" value="2"/>
</dbReference>